<reference evidence="3" key="1">
    <citation type="submission" date="2020-07" db="EMBL/GenBank/DDBJ databases">
        <title>Complete genome sequencing of Coprobacter sp. strain 2CBH44.</title>
        <authorList>
            <person name="Sakamoto M."/>
            <person name="Murakami T."/>
            <person name="Mori H."/>
        </authorList>
    </citation>
    <scope>NUCLEOTIDE SEQUENCE [LARGE SCALE GENOMIC DNA]</scope>
    <source>
        <strain evidence="3">2CBH44</strain>
    </source>
</reference>
<proteinExistence type="predicted"/>
<organism evidence="2 3">
    <name type="scientific">Coprobacter secundus subsp. similis</name>
    <dbReference type="NCBI Taxonomy" id="2751153"/>
    <lineage>
        <taxon>Bacteria</taxon>
        <taxon>Pseudomonadati</taxon>
        <taxon>Bacteroidota</taxon>
        <taxon>Bacteroidia</taxon>
        <taxon>Bacteroidales</taxon>
        <taxon>Barnesiellaceae</taxon>
        <taxon>Coprobacter</taxon>
    </lineage>
</organism>
<dbReference type="EMBL" id="AP023322">
    <property type="protein sequence ID" value="BCI61676.1"/>
    <property type="molecule type" value="Genomic_DNA"/>
</dbReference>
<dbReference type="SUPFAM" id="SSF51445">
    <property type="entry name" value="(Trans)glycosidases"/>
    <property type="match status" value="1"/>
</dbReference>
<dbReference type="KEGG" id="copr:Cop2CBH44_00290"/>
<accession>A0A7G1HQ17</accession>
<evidence type="ECO:0000313" key="2">
    <source>
        <dbReference type="EMBL" id="BCI61676.1"/>
    </source>
</evidence>
<dbReference type="Gene3D" id="3.20.20.80">
    <property type="entry name" value="Glycosidases"/>
    <property type="match status" value="1"/>
</dbReference>
<dbReference type="InterPro" id="IPR013320">
    <property type="entry name" value="ConA-like_dom_sf"/>
</dbReference>
<sequence length="853" mass="94992">MKTRNLLLIFFSLFCVSSVFSQSTNYALRFNGDGEVDCGVIPDLDNLSLYSVQFLVNPSEWAENAYIFKRGADSEEFSLKLGTSGQLVYKIASQEIVVATDLPVNAWTQITISAFANGIDVWTNGTKVWKANAGGAVIPVSASSFVIGENFKGRIDEFRFWNAEMPGAEPENLMFRNTVNKFHPKYENLLFYYKFDQDQCEDIVDYKLAYHGVPTNVTREAVTDNDYFKYRVVTGYSSFVRHCDRLQIDRDMHLMTNDLIILDAQVAGATGAVSLTYPDNQGTLSNASYMAEYEGRSGVLSLQGDGAGMNVGQEVLQDKGGLPALKYATIEAWICVGEWKNGAAIFNKSDDSHQFAIKLGDESKKELLVEINGYTYNFENAIKASGWEHIAVAIVSTTGRANARIRLYTNGGTTPAYANNISTIPTEDDFTFLNTSANAVIGENFKGYIDEVMVWGNSRTDSQIKQDAAGTSGDLTFPGGGDGAIYLLSYWQFDDKDNPGKNTRSWKEMLAQIRKMYDGYRGYKIRLGLISSDKDESGNKLWTSHISDAAWRERLASDVAELLPYCDGIDVDFEWLYSGDQRWKTGYGPMVEALRKVIPEDKVFSVSLHPVAYFLPTEYINLPDYYTFQIYGPSKTYFAYNNYVSSYNNFIKWGFPKEKIGMSYPTTATTGSVVSGYKNIVAANPDLATDLNEATMSGSTYTFNGVDCVKDKMNFILEQNSGTVMYFDMGNDVAVSNPLSLIRAANSVISSNVDTIITKTDSEPTSLPSVKRDEKKTTALIYNERSEEIVVTAISDAYLSRISLVSSVGMLVRDEKVSGRYYAMQTNTFSPGVYIARVESTEGVDVFKFRIKK</sequence>
<gene>
    <name evidence="2" type="ORF">Cop2CBH44_00290</name>
</gene>
<dbReference type="InterPro" id="IPR017853">
    <property type="entry name" value="GH"/>
</dbReference>
<evidence type="ECO:0000313" key="3">
    <source>
        <dbReference type="Proteomes" id="UP000594042"/>
    </source>
</evidence>
<dbReference type="AlphaFoldDB" id="A0A7G1HQ17"/>
<feature type="chain" id="PRO_5028832669" description="GH18 domain-containing protein" evidence="1">
    <location>
        <begin position="22"/>
        <end position="853"/>
    </location>
</feature>
<dbReference type="Gene3D" id="3.40.5.30">
    <property type="entry name" value="(Trans)glycosidases - domain 2"/>
    <property type="match status" value="1"/>
</dbReference>
<protein>
    <recommendedName>
        <fullName evidence="4">GH18 domain-containing protein</fullName>
    </recommendedName>
</protein>
<evidence type="ECO:0000256" key="1">
    <source>
        <dbReference type="SAM" id="SignalP"/>
    </source>
</evidence>
<dbReference type="RefSeq" id="WP_200755263.1">
    <property type="nucleotide sequence ID" value="NZ_AP023322.1"/>
</dbReference>
<keyword evidence="1" id="KW-0732">Signal</keyword>
<dbReference type="GO" id="GO:0005975">
    <property type="term" value="P:carbohydrate metabolic process"/>
    <property type="evidence" value="ECO:0007669"/>
    <property type="project" value="UniProtKB-ARBA"/>
</dbReference>
<dbReference type="GO" id="GO:0004553">
    <property type="term" value="F:hydrolase activity, hydrolyzing O-glycosyl compounds"/>
    <property type="evidence" value="ECO:0007669"/>
    <property type="project" value="UniProtKB-ARBA"/>
</dbReference>
<keyword evidence="3" id="KW-1185">Reference proteome</keyword>
<dbReference type="Gene3D" id="2.60.120.200">
    <property type="match status" value="2"/>
</dbReference>
<name>A0A7G1HQ17_9BACT</name>
<dbReference type="Pfam" id="PF13385">
    <property type="entry name" value="Laminin_G_3"/>
    <property type="match status" value="2"/>
</dbReference>
<dbReference type="SUPFAM" id="SSF49899">
    <property type="entry name" value="Concanavalin A-like lectins/glucanases"/>
    <property type="match status" value="2"/>
</dbReference>
<dbReference type="Proteomes" id="UP000594042">
    <property type="component" value="Chromosome"/>
</dbReference>
<evidence type="ECO:0008006" key="4">
    <source>
        <dbReference type="Google" id="ProtNLM"/>
    </source>
</evidence>
<feature type="signal peptide" evidence="1">
    <location>
        <begin position="1"/>
        <end position="21"/>
    </location>
</feature>